<evidence type="ECO:0000256" key="3">
    <source>
        <dbReference type="PROSITE-ProRule" id="PRU00169"/>
    </source>
</evidence>
<dbReference type="InterPro" id="IPR050469">
    <property type="entry name" value="Diguanylate_Cyclase"/>
</dbReference>
<dbReference type="PROSITE" id="PS50110">
    <property type="entry name" value="RESPONSE_REGULATORY"/>
    <property type="match status" value="2"/>
</dbReference>
<dbReference type="Gene3D" id="3.30.70.270">
    <property type="match status" value="1"/>
</dbReference>
<dbReference type="GO" id="GO:0043709">
    <property type="term" value="P:cell adhesion involved in single-species biofilm formation"/>
    <property type="evidence" value="ECO:0007669"/>
    <property type="project" value="TreeGrafter"/>
</dbReference>
<dbReference type="Gene3D" id="3.40.50.2300">
    <property type="match status" value="2"/>
</dbReference>
<dbReference type="Pfam" id="PF00990">
    <property type="entry name" value="GGDEF"/>
    <property type="match status" value="1"/>
</dbReference>
<dbReference type="Pfam" id="PF00072">
    <property type="entry name" value="Response_reg"/>
    <property type="match status" value="1"/>
</dbReference>
<feature type="modified residue" description="4-aspartylphosphate" evidence="3">
    <location>
        <position position="176"/>
    </location>
</feature>
<proteinExistence type="predicted"/>
<keyword evidence="3" id="KW-0597">Phosphoprotein</keyword>
<dbReference type="SUPFAM" id="SSF52172">
    <property type="entry name" value="CheY-like"/>
    <property type="match status" value="2"/>
</dbReference>
<dbReference type="InterPro" id="IPR029787">
    <property type="entry name" value="Nucleotide_cyclase"/>
</dbReference>
<protein>
    <recommendedName>
        <fullName evidence="1">diguanylate cyclase</fullName>
        <ecNumber evidence="1">2.7.7.65</ecNumber>
    </recommendedName>
</protein>
<reference evidence="6" key="2">
    <citation type="submission" date="2020-09" db="EMBL/GenBank/DDBJ databases">
        <authorList>
            <person name="Sun Q."/>
            <person name="Zhou Y."/>
        </authorList>
    </citation>
    <scope>NUCLEOTIDE SEQUENCE</scope>
    <source>
        <strain evidence="6">CGMCC 1.15254</strain>
    </source>
</reference>
<evidence type="ECO:0000313" key="6">
    <source>
        <dbReference type="EMBL" id="GGF66251.1"/>
    </source>
</evidence>
<feature type="modified residue" description="4-aspartylphosphate" evidence="3">
    <location>
        <position position="55"/>
    </location>
</feature>
<feature type="domain" description="Response regulatory" evidence="4">
    <location>
        <begin position="3"/>
        <end position="118"/>
    </location>
</feature>
<sequence length="417" mass="47259">MKKLLLVEDMKFFNSLVEKHVRRNLDIDVVSCTSYAEAVAVLKNGFDDYFLAILDLNLPDAPDGQIVDLVIGYGIPSVVFSAQFSEDTRDQILSKNVIDYVVKQNPSSLDYLVSLISRLYFNANVKVLVVDDSTTARKYVMDLMKRYQFKVEEAENGIEALEILEKHPDIRLVITDYNMPQMDGFELTREIRRKYPKHKIGIIGLSTAGSNILSAQFIKNGANDFLNKPFLREEFFCRVCQNVELIEYMDDLKSAATHDFLTGLHNRRFLNDIGSNSVARALRDDMPLSVALLDIDHFSKINNEYGHSAGDEILIQLGELLNERCRRSDVLARTGGEELCIIANNLPAHQCHDFFDGLRHMIEKHDFKAGQKTLKLTVSIGVCNHVHESFDAMIASAEEALLYAKNEGRNRTSIQTN</sequence>
<dbReference type="GO" id="GO:0005886">
    <property type="term" value="C:plasma membrane"/>
    <property type="evidence" value="ECO:0007669"/>
    <property type="project" value="TreeGrafter"/>
</dbReference>
<dbReference type="RefSeq" id="WP_188664500.1">
    <property type="nucleotide sequence ID" value="NZ_BMHV01000013.1"/>
</dbReference>
<gene>
    <name evidence="6" type="ORF">GCM10011332_20370</name>
</gene>
<evidence type="ECO:0000259" key="4">
    <source>
        <dbReference type="PROSITE" id="PS50110"/>
    </source>
</evidence>
<evidence type="ECO:0000313" key="7">
    <source>
        <dbReference type="Proteomes" id="UP000632498"/>
    </source>
</evidence>
<dbReference type="PROSITE" id="PS50887">
    <property type="entry name" value="GGDEF"/>
    <property type="match status" value="1"/>
</dbReference>
<comment type="catalytic activity">
    <reaction evidence="2">
        <text>2 GTP = 3',3'-c-di-GMP + 2 diphosphate</text>
        <dbReference type="Rhea" id="RHEA:24898"/>
        <dbReference type="ChEBI" id="CHEBI:33019"/>
        <dbReference type="ChEBI" id="CHEBI:37565"/>
        <dbReference type="ChEBI" id="CHEBI:58805"/>
        <dbReference type="EC" id="2.7.7.65"/>
    </reaction>
</comment>
<dbReference type="GO" id="GO:0052621">
    <property type="term" value="F:diguanylate cyclase activity"/>
    <property type="evidence" value="ECO:0007669"/>
    <property type="project" value="UniProtKB-EC"/>
</dbReference>
<evidence type="ECO:0000256" key="2">
    <source>
        <dbReference type="ARBA" id="ARBA00034247"/>
    </source>
</evidence>
<dbReference type="InterPro" id="IPR011006">
    <property type="entry name" value="CheY-like_superfamily"/>
</dbReference>
<dbReference type="InterPro" id="IPR000160">
    <property type="entry name" value="GGDEF_dom"/>
</dbReference>
<dbReference type="GO" id="GO:1902201">
    <property type="term" value="P:negative regulation of bacterial-type flagellum-dependent cell motility"/>
    <property type="evidence" value="ECO:0007669"/>
    <property type="project" value="TreeGrafter"/>
</dbReference>
<dbReference type="CDD" id="cd01949">
    <property type="entry name" value="GGDEF"/>
    <property type="match status" value="1"/>
</dbReference>
<evidence type="ECO:0000259" key="5">
    <source>
        <dbReference type="PROSITE" id="PS50887"/>
    </source>
</evidence>
<dbReference type="GO" id="GO:0000160">
    <property type="term" value="P:phosphorelay signal transduction system"/>
    <property type="evidence" value="ECO:0007669"/>
    <property type="project" value="InterPro"/>
</dbReference>
<feature type="domain" description="Response regulatory" evidence="4">
    <location>
        <begin position="126"/>
        <end position="243"/>
    </location>
</feature>
<dbReference type="EMBL" id="BMHV01000013">
    <property type="protein sequence ID" value="GGF66251.1"/>
    <property type="molecule type" value="Genomic_DNA"/>
</dbReference>
<dbReference type="SMART" id="SM00267">
    <property type="entry name" value="GGDEF"/>
    <property type="match status" value="1"/>
</dbReference>
<keyword evidence="7" id="KW-1185">Reference proteome</keyword>
<feature type="domain" description="GGDEF" evidence="5">
    <location>
        <begin position="286"/>
        <end position="417"/>
    </location>
</feature>
<reference evidence="6" key="1">
    <citation type="journal article" date="2014" name="Int. J. Syst. Evol. Microbiol.">
        <title>Complete genome sequence of Corynebacterium casei LMG S-19264T (=DSM 44701T), isolated from a smear-ripened cheese.</title>
        <authorList>
            <consortium name="US DOE Joint Genome Institute (JGI-PGF)"/>
            <person name="Walter F."/>
            <person name="Albersmeier A."/>
            <person name="Kalinowski J."/>
            <person name="Ruckert C."/>
        </authorList>
    </citation>
    <scope>NUCLEOTIDE SEQUENCE</scope>
    <source>
        <strain evidence="6">CGMCC 1.15254</strain>
    </source>
</reference>
<dbReference type="SUPFAM" id="SSF55073">
    <property type="entry name" value="Nucleotide cyclase"/>
    <property type="match status" value="1"/>
</dbReference>
<dbReference type="PANTHER" id="PTHR45138">
    <property type="entry name" value="REGULATORY COMPONENTS OF SENSORY TRANSDUCTION SYSTEM"/>
    <property type="match status" value="1"/>
</dbReference>
<name>A0A917FDY2_9PROT</name>
<dbReference type="CDD" id="cd17544">
    <property type="entry name" value="REC_2_GGDEF"/>
    <property type="match status" value="1"/>
</dbReference>
<dbReference type="SMART" id="SM00448">
    <property type="entry name" value="REC"/>
    <property type="match status" value="2"/>
</dbReference>
<dbReference type="InterPro" id="IPR001789">
    <property type="entry name" value="Sig_transdc_resp-reg_receiver"/>
</dbReference>
<evidence type="ECO:0000256" key="1">
    <source>
        <dbReference type="ARBA" id="ARBA00012528"/>
    </source>
</evidence>
<organism evidence="6 7">
    <name type="scientific">Terasakiella brassicae</name>
    <dbReference type="NCBI Taxonomy" id="1634917"/>
    <lineage>
        <taxon>Bacteria</taxon>
        <taxon>Pseudomonadati</taxon>
        <taxon>Pseudomonadota</taxon>
        <taxon>Alphaproteobacteria</taxon>
        <taxon>Rhodospirillales</taxon>
        <taxon>Terasakiellaceae</taxon>
        <taxon>Terasakiella</taxon>
    </lineage>
</organism>
<dbReference type="EC" id="2.7.7.65" evidence="1"/>
<dbReference type="Proteomes" id="UP000632498">
    <property type="component" value="Unassembled WGS sequence"/>
</dbReference>
<dbReference type="PANTHER" id="PTHR45138:SF9">
    <property type="entry name" value="DIGUANYLATE CYCLASE DGCM-RELATED"/>
    <property type="match status" value="1"/>
</dbReference>
<comment type="caution">
    <text evidence="6">The sequence shown here is derived from an EMBL/GenBank/DDBJ whole genome shotgun (WGS) entry which is preliminary data.</text>
</comment>
<dbReference type="AlphaFoldDB" id="A0A917FDY2"/>
<dbReference type="InterPro" id="IPR043128">
    <property type="entry name" value="Rev_trsase/Diguanyl_cyclase"/>
</dbReference>
<dbReference type="FunFam" id="3.30.70.270:FF:000001">
    <property type="entry name" value="Diguanylate cyclase domain protein"/>
    <property type="match status" value="1"/>
</dbReference>
<dbReference type="NCBIfam" id="TIGR00254">
    <property type="entry name" value="GGDEF"/>
    <property type="match status" value="1"/>
</dbReference>
<accession>A0A917FDY2</accession>